<evidence type="ECO:0000256" key="1">
    <source>
        <dbReference type="ARBA" id="ARBA00001946"/>
    </source>
</evidence>
<evidence type="ECO:0000256" key="2">
    <source>
        <dbReference type="ARBA" id="ARBA00004123"/>
    </source>
</evidence>
<feature type="compositionally biased region" description="Gly residues" evidence="13">
    <location>
        <begin position="22"/>
        <end position="46"/>
    </location>
</feature>
<keyword evidence="8" id="KW-0460">Magnesium</keyword>
<keyword evidence="3" id="KW-0540">Nuclease</keyword>
<dbReference type="GO" id="GO:0048476">
    <property type="term" value="C:Holliday junction resolvase complex"/>
    <property type="evidence" value="ECO:0007669"/>
    <property type="project" value="InterPro"/>
</dbReference>
<accession>A0A0D2LYD6</accession>
<dbReference type="Gene3D" id="3.40.50.10130">
    <property type="match status" value="1"/>
</dbReference>
<evidence type="ECO:0000313" key="15">
    <source>
        <dbReference type="Proteomes" id="UP000054498"/>
    </source>
</evidence>
<dbReference type="RefSeq" id="XP_013895434.1">
    <property type="nucleotide sequence ID" value="XM_014039980.1"/>
</dbReference>
<dbReference type="KEGG" id="mng:MNEG_11549"/>
<evidence type="ECO:0008006" key="16">
    <source>
        <dbReference type="Google" id="ProtNLM"/>
    </source>
</evidence>
<keyword evidence="11" id="KW-0539">Nucleus</keyword>
<evidence type="ECO:0000256" key="5">
    <source>
        <dbReference type="ARBA" id="ARBA00022759"/>
    </source>
</evidence>
<feature type="region of interest" description="Disordered" evidence="13">
    <location>
        <begin position="1"/>
        <end position="91"/>
    </location>
</feature>
<keyword evidence="6" id="KW-0227">DNA damage</keyword>
<dbReference type="GO" id="GO:0004519">
    <property type="term" value="F:endonuclease activity"/>
    <property type="evidence" value="ECO:0007669"/>
    <property type="project" value="UniProtKB-KW"/>
</dbReference>
<evidence type="ECO:0000256" key="8">
    <source>
        <dbReference type="ARBA" id="ARBA00022842"/>
    </source>
</evidence>
<sequence length="460" mass="47407">MEGWAAPSGSGRGAARARRAVGGVGGSEWGAGSGGVGSGGAQGGGDAENDSGAARPKRRGRKTDEERAAEAAAKRSKQEQKQREREEKAAAKISEKLAKEHQKLSDRQAAGNLYEREIVISLPQPFASGALGLAITALLQEKRWGMWRALPAGALQPLADALRECGCEGDGGGSGGVRGGRGDGGCAVITFQRRRLSPADVKSVPASTELKEPFQESAPVPCILLIFHQPAAFVAQLRAPGGPLRALLRRAAALHPGRSLQALVVGLDAHLRAQERRDFQAGTAAFVAADVHAAVLRLQLSCPALQLRKVANAEEAARHVLSLVRALGEQPYKRVDRDDALGAGGAGGSVSAAAATGMGDLGPGARKLARCLGRVQGVGGGQAWAICREFGGLGALTQGFLREQAAGRDPARLVSELRDARPSGAARRLGGALGARLAALLTARDPEALVGREDEVGGVG</sequence>
<dbReference type="GO" id="GO:0005634">
    <property type="term" value="C:nucleus"/>
    <property type="evidence" value="ECO:0007669"/>
    <property type="project" value="UniProtKB-SubCell"/>
</dbReference>
<dbReference type="GeneID" id="25728822"/>
<evidence type="ECO:0000256" key="10">
    <source>
        <dbReference type="ARBA" id="ARBA00023204"/>
    </source>
</evidence>
<evidence type="ECO:0000256" key="7">
    <source>
        <dbReference type="ARBA" id="ARBA00022801"/>
    </source>
</evidence>
<dbReference type="GO" id="GO:0046872">
    <property type="term" value="F:metal ion binding"/>
    <property type="evidence" value="ECO:0007669"/>
    <property type="project" value="UniProtKB-KW"/>
</dbReference>
<keyword evidence="5" id="KW-0255">Endonuclease</keyword>
<dbReference type="Proteomes" id="UP000054498">
    <property type="component" value="Unassembled WGS sequence"/>
</dbReference>
<evidence type="ECO:0000256" key="13">
    <source>
        <dbReference type="SAM" id="MobiDB-lite"/>
    </source>
</evidence>
<dbReference type="OrthoDB" id="548619at2759"/>
<evidence type="ECO:0000256" key="9">
    <source>
        <dbReference type="ARBA" id="ARBA00023172"/>
    </source>
</evidence>
<evidence type="ECO:0000256" key="6">
    <source>
        <dbReference type="ARBA" id="ARBA00022763"/>
    </source>
</evidence>
<reference evidence="14 15" key="1">
    <citation type="journal article" date="2013" name="BMC Genomics">
        <title>Reconstruction of the lipid metabolism for the microalga Monoraphidium neglectum from its genome sequence reveals characteristics suitable for biofuel production.</title>
        <authorList>
            <person name="Bogen C."/>
            <person name="Al-Dilaimi A."/>
            <person name="Albersmeier A."/>
            <person name="Wichmann J."/>
            <person name="Grundmann M."/>
            <person name="Rupp O."/>
            <person name="Lauersen K.J."/>
            <person name="Blifernez-Klassen O."/>
            <person name="Kalinowski J."/>
            <person name="Goesmann A."/>
            <person name="Mussgnug J.H."/>
            <person name="Kruse O."/>
        </authorList>
    </citation>
    <scope>NUCLEOTIDE SEQUENCE [LARGE SCALE GENOMIC DNA]</scope>
    <source>
        <strain evidence="14 15">SAG 48.87</strain>
    </source>
</reference>
<gene>
    <name evidence="14" type="ORF">MNEG_11549</name>
</gene>
<name>A0A0D2LYD6_9CHLO</name>
<keyword evidence="12" id="KW-0469">Meiosis</keyword>
<proteinExistence type="predicted"/>
<keyword evidence="7" id="KW-0378">Hydrolase</keyword>
<dbReference type="GO" id="GO:0016787">
    <property type="term" value="F:hydrolase activity"/>
    <property type="evidence" value="ECO:0007669"/>
    <property type="project" value="UniProtKB-KW"/>
</dbReference>
<keyword evidence="4" id="KW-0479">Metal-binding</keyword>
<dbReference type="PANTHER" id="PTHR21077">
    <property type="entry name" value="EME1 PROTEIN"/>
    <property type="match status" value="1"/>
</dbReference>
<dbReference type="InterPro" id="IPR033310">
    <property type="entry name" value="Mms4/EME1/EME2"/>
</dbReference>
<dbReference type="PANTHER" id="PTHR21077:SF5">
    <property type="entry name" value="CROSSOVER JUNCTION ENDONUCLEASE MMS4"/>
    <property type="match status" value="1"/>
</dbReference>
<keyword evidence="9" id="KW-0233">DNA recombination</keyword>
<feature type="compositionally biased region" description="Basic and acidic residues" evidence="13">
    <location>
        <begin position="62"/>
        <end position="91"/>
    </location>
</feature>
<dbReference type="GO" id="GO:0006310">
    <property type="term" value="P:DNA recombination"/>
    <property type="evidence" value="ECO:0007669"/>
    <property type="project" value="UniProtKB-KW"/>
</dbReference>
<organism evidence="14 15">
    <name type="scientific">Monoraphidium neglectum</name>
    <dbReference type="NCBI Taxonomy" id="145388"/>
    <lineage>
        <taxon>Eukaryota</taxon>
        <taxon>Viridiplantae</taxon>
        <taxon>Chlorophyta</taxon>
        <taxon>core chlorophytes</taxon>
        <taxon>Chlorophyceae</taxon>
        <taxon>CS clade</taxon>
        <taxon>Sphaeropleales</taxon>
        <taxon>Selenastraceae</taxon>
        <taxon>Monoraphidium</taxon>
    </lineage>
</organism>
<comment type="subcellular location">
    <subcellularLocation>
        <location evidence="2">Nucleus</location>
    </subcellularLocation>
</comment>
<dbReference type="GO" id="GO:0006281">
    <property type="term" value="P:DNA repair"/>
    <property type="evidence" value="ECO:0007669"/>
    <property type="project" value="UniProtKB-KW"/>
</dbReference>
<evidence type="ECO:0000256" key="4">
    <source>
        <dbReference type="ARBA" id="ARBA00022723"/>
    </source>
</evidence>
<evidence type="ECO:0000313" key="14">
    <source>
        <dbReference type="EMBL" id="KIY96414.1"/>
    </source>
</evidence>
<keyword evidence="10" id="KW-0234">DNA repair</keyword>
<evidence type="ECO:0000256" key="11">
    <source>
        <dbReference type="ARBA" id="ARBA00023242"/>
    </source>
</evidence>
<keyword evidence="15" id="KW-1185">Reference proteome</keyword>
<evidence type="ECO:0000256" key="12">
    <source>
        <dbReference type="ARBA" id="ARBA00023254"/>
    </source>
</evidence>
<protein>
    <recommendedName>
        <fullName evidence="16">Crossover junction endonuclease EME1</fullName>
    </recommendedName>
</protein>
<comment type="cofactor">
    <cofactor evidence="1">
        <name>Mg(2+)</name>
        <dbReference type="ChEBI" id="CHEBI:18420"/>
    </cofactor>
</comment>
<evidence type="ECO:0000256" key="3">
    <source>
        <dbReference type="ARBA" id="ARBA00022722"/>
    </source>
</evidence>
<dbReference type="EMBL" id="KK103016">
    <property type="protein sequence ID" value="KIY96414.1"/>
    <property type="molecule type" value="Genomic_DNA"/>
</dbReference>
<dbReference type="AlphaFoldDB" id="A0A0D2LYD6"/>
<dbReference type="GO" id="GO:0051321">
    <property type="term" value="P:meiotic cell cycle"/>
    <property type="evidence" value="ECO:0007669"/>
    <property type="project" value="UniProtKB-KW"/>
</dbReference>